<proteinExistence type="inferred from homology"/>
<keyword evidence="7 12" id="KW-0798">TonB box</keyword>
<keyword evidence="8 11" id="KW-0472">Membrane</keyword>
<dbReference type="Proteomes" id="UP001501788">
    <property type="component" value="Unassembled WGS sequence"/>
</dbReference>
<evidence type="ECO:0000259" key="16">
    <source>
        <dbReference type="Pfam" id="PF07715"/>
    </source>
</evidence>
<gene>
    <name evidence="17" type="ORF">GCM10023090_29200</name>
</gene>
<evidence type="ECO:0000256" key="8">
    <source>
        <dbReference type="ARBA" id="ARBA00023136"/>
    </source>
</evidence>
<keyword evidence="5 11" id="KW-0812">Transmembrane</keyword>
<evidence type="ECO:0000256" key="12">
    <source>
        <dbReference type="RuleBase" id="RU003357"/>
    </source>
</evidence>
<evidence type="ECO:0000256" key="7">
    <source>
        <dbReference type="ARBA" id="ARBA00023077"/>
    </source>
</evidence>
<evidence type="ECO:0000256" key="14">
    <source>
        <dbReference type="SAM" id="SignalP"/>
    </source>
</evidence>
<dbReference type="InterPro" id="IPR037066">
    <property type="entry name" value="Plug_dom_sf"/>
</dbReference>
<evidence type="ECO:0000256" key="2">
    <source>
        <dbReference type="ARBA" id="ARBA00009810"/>
    </source>
</evidence>
<evidence type="ECO:0000256" key="5">
    <source>
        <dbReference type="ARBA" id="ARBA00022692"/>
    </source>
</evidence>
<evidence type="ECO:0000313" key="17">
    <source>
        <dbReference type="EMBL" id="GAA4429291.1"/>
    </source>
</evidence>
<evidence type="ECO:0000256" key="10">
    <source>
        <dbReference type="ARBA" id="ARBA00023237"/>
    </source>
</evidence>
<evidence type="ECO:0000256" key="3">
    <source>
        <dbReference type="ARBA" id="ARBA00022448"/>
    </source>
</evidence>
<organism evidence="17 18">
    <name type="scientific">Acidovorax lacteus</name>
    <dbReference type="NCBI Taxonomy" id="1924988"/>
    <lineage>
        <taxon>Bacteria</taxon>
        <taxon>Pseudomonadati</taxon>
        <taxon>Pseudomonadota</taxon>
        <taxon>Betaproteobacteria</taxon>
        <taxon>Burkholderiales</taxon>
        <taxon>Comamonadaceae</taxon>
        <taxon>Acidovorax</taxon>
    </lineage>
</organism>
<dbReference type="Pfam" id="PF07715">
    <property type="entry name" value="Plug"/>
    <property type="match status" value="1"/>
</dbReference>
<dbReference type="PANTHER" id="PTHR30069">
    <property type="entry name" value="TONB-DEPENDENT OUTER MEMBRANE RECEPTOR"/>
    <property type="match status" value="1"/>
</dbReference>
<name>A0ABP8LI24_9BURK</name>
<dbReference type="Pfam" id="PF00593">
    <property type="entry name" value="TonB_dep_Rec_b-barrel"/>
    <property type="match status" value="1"/>
</dbReference>
<evidence type="ECO:0000256" key="4">
    <source>
        <dbReference type="ARBA" id="ARBA00022452"/>
    </source>
</evidence>
<keyword evidence="4 11" id="KW-1134">Transmembrane beta strand</keyword>
<dbReference type="InterPro" id="IPR012910">
    <property type="entry name" value="Plug_dom"/>
</dbReference>
<keyword evidence="18" id="KW-1185">Reference proteome</keyword>
<evidence type="ECO:0000259" key="15">
    <source>
        <dbReference type="Pfam" id="PF00593"/>
    </source>
</evidence>
<feature type="domain" description="TonB-dependent receptor plug" evidence="16">
    <location>
        <begin position="90"/>
        <end position="207"/>
    </location>
</feature>
<keyword evidence="10 11" id="KW-0998">Cell outer membrane</keyword>
<dbReference type="Gene3D" id="2.170.130.10">
    <property type="entry name" value="TonB-dependent receptor, plug domain"/>
    <property type="match status" value="1"/>
</dbReference>
<evidence type="ECO:0000256" key="11">
    <source>
        <dbReference type="PROSITE-ProRule" id="PRU01360"/>
    </source>
</evidence>
<keyword evidence="3 11" id="KW-0813">Transport</keyword>
<dbReference type="InterPro" id="IPR000531">
    <property type="entry name" value="Beta-barrel_TonB"/>
</dbReference>
<dbReference type="CDD" id="cd01347">
    <property type="entry name" value="ligand_gated_channel"/>
    <property type="match status" value="1"/>
</dbReference>
<evidence type="ECO:0000256" key="6">
    <source>
        <dbReference type="ARBA" id="ARBA00022729"/>
    </source>
</evidence>
<dbReference type="PROSITE" id="PS52016">
    <property type="entry name" value="TONB_DEPENDENT_REC_3"/>
    <property type="match status" value="1"/>
</dbReference>
<protein>
    <submittedName>
        <fullName evidence="17">TonB-dependent hemoglobin/transferrin/lactoferrin family receptor</fullName>
    </submittedName>
</protein>
<dbReference type="PANTHER" id="PTHR30069:SF29">
    <property type="entry name" value="HEMOGLOBIN AND HEMOGLOBIN-HAPTOGLOBIN-BINDING PROTEIN 1-RELATED"/>
    <property type="match status" value="1"/>
</dbReference>
<feature type="domain" description="TonB-dependent receptor-like beta-barrel" evidence="15">
    <location>
        <begin position="304"/>
        <end position="734"/>
    </location>
</feature>
<comment type="similarity">
    <text evidence="2 11 12">Belongs to the TonB-dependent receptor family.</text>
</comment>
<feature type="region of interest" description="Disordered" evidence="13">
    <location>
        <begin position="270"/>
        <end position="292"/>
    </location>
</feature>
<dbReference type="EMBL" id="BAABEX010000029">
    <property type="protein sequence ID" value="GAA4429291.1"/>
    <property type="molecule type" value="Genomic_DNA"/>
</dbReference>
<evidence type="ECO:0000256" key="13">
    <source>
        <dbReference type="SAM" id="MobiDB-lite"/>
    </source>
</evidence>
<feature type="signal peptide" evidence="14">
    <location>
        <begin position="1"/>
        <end position="46"/>
    </location>
</feature>
<keyword evidence="6 14" id="KW-0732">Signal</keyword>
<dbReference type="NCBIfam" id="TIGR01785">
    <property type="entry name" value="TonB-hemin"/>
    <property type="match status" value="1"/>
</dbReference>
<accession>A0ABP8LI24</accession>
<evidence type="ECO:0000256" key="1">
    <source>
        <dbReference type="ARBA" id="ARBA00004571"/>
    </source>
</evidence>
<sequence>MALAVLSARAPACVLQAVALPMLHPRLRPVSWAAGALCLAAGMAQAQATQDRAERPSVPAVLDASAWQIAAAPALKPVVVSGSRSEQDPDELPLSIDVLGTEALEEGQVRDIRDAARELPNVSVQRSPARFTLASGSTGRDQNAGFNIRGLDGNRVLLLVDGVRQPRSYVFSANAFGRDYVDVGLLQRIEVVRGASSALYGSDGMAGLVHFITADPANFLGDGRTLGGRVSLGYDGDDRGRRMGATVAGRAGESVQWLVAASAGRSRELDNMGTLDVPNADRTRPNPQQDRGASALAKLVLTPSAGQQHRFTFEHVDKTSDYELLSARSKPPLVATSVLSSQSRTDMQRSRLGWDGRWRLDAALVDELKAVLAWQDAGSREYITEDRATAADRVRDVTYDERAWQAQLQATKLLRMQGDWVQKLTYGIDHVRSDVRNLQTGVTPPAGETFPLKRFPDTTETSTALFVQNEIVAGPWSITPGLRLDHFRIQADPRGFATPVVSLSGQATSPKLGVLYRASDAVSLFAHYAAGFRAPNAGQVNAFFDNPTGNYRTIPNPNLRPEKSQSIELGARGRWQALSLEAAVFHGRYKDFIEDLQRVSGTGAPGNPLVFQSVNLGRVTLSGFELKGRMDWGAWAGGRISTPFAYGRTQGRDTATGRPVNTVDPARLVAGVRYETDGWHVRLDATHSAAKKAEDVSVAAGSTQFLTPAYTVLDLVGQWRIRKDLRLNAGLYNLTDKKHWRWADVRGLAAGAGFVDAYSQPGRSLRVSLVADF</sequence>
<comment type="caution">
    <text evidence="17">The sequence shown here is derived from an EMBL/GenBank/DDBJ whole genome shotgun (WGS) entry which is preliminary data.</text>
</comment>
<dbReference type="InterPro" id="IPR010949">
    <property type="entry name" value="TonB_Hb/transfer/lactofer_rcpt"/>
</dbReference>
<keyword evidence="9 17" id="KW-0675">Receptor</keyword>
<dbReference type="InterPro" id="IPR011276">
    <property type="entry name" value="TonB_haem/Hb_rcpt"/>
</dbReference>
<dbReference type="InterPro" id="IPR039426">
    <property type="entry name" value="TonB-dep_rcpt-like"/>
</dbReference>
<dbReference type="InterPro" id="IPR036942">
    <property type="entry name" value="Beta-barrel_TonB_sf"/>
</dbReference>
<dbReference type="SUPFAM" id="SSF56935">
    <property type="entry name" value="Porins"/>
    <property type="match status" value="1"/>
</dbReference>
<dbReference type="NCBIfam" id="TIGR01786">
    <property type="entry name" value="TonB-hemlactrns"/>
    <property type="match status" value="1"/>
</dbReference>
<evidence type="ECO:0000313" key="18">
    <source>
        <dbReference type="Proteomes" id="UP001501788"/>
    </source>
</evidence>
<comment type="subcellular location">
    <subcellularLocation>
        <location evidence="1 11">Cell outer membrane</location>
        <topology evidence="1 11">Multi-pass membrane protein</topology>
    </subcellularLocation>
</comment>
<reference evidence="18" key="1">
    <citation type="journal article" date="2019" name="Int. J. Syst. Evol. Microbiol.">
        <title>The Global Catalogue of Microorganisms (GCM) 10K type strain sequencing project: providing services to taxonomists for standard genome sequencing and annotation.</title>
        <authorList>
            <consortium name="The Broad Institute Genomics Platform"/>
            <consortium name="The Broad Institute Genome Sequencing Center for Infectious Disease"/>
            <person name="Wu L."/>
            <person name="Ma J."/>
        </authorList>
    </citation>
    <scope>NUCLEOTIDE SEQUENCE [LARGE SCALE GENOMIC DNA]</scope>
    <source>
        <strain evidence="18">JCM 31890</strain>
    </source>
</reference>
<evidence type="ECO:0000256" key="9">
    <source>
        <dbReference type="ARBA" id="ARBA00023170"/>
    </source>
</evidence>
<feature type="chain" id="PRO_5045947368" evidence="14">
    <location>
        <begin position="47"/>
        <end position="773"/>
    </location>
</feature>
<dbReference type="Gene3D" id="2.40.170.20">
    <property type="entry name" value="TonB-dependent receptor, beta-barrel domain"/>
    <property type="match status" value="1"/>
</dbReference>